<name>A0AAN4ZMZ4_9BILA</name>
<sequence>MTVEVRKTEDVRAFFELLKPYCTRAEYDILELHDLPEMIQTCLDFFETKKIPRLFMPYSFRESKGITPLFIDLVKNVKPDHVRFPVARLTKDSIKFLQQIADRVKSIGILLGEREDDTPNPDLLPIIHDMISRKCERLAFFDNRDDIAPIKFSDIERLIKVY</sequence>
<organism evidence="1 2">
    <name type="scientific">Pristionchus mayeri</name>
    <dbReference type="NCBI Taxonomy" id="1317129"/>
    <lineage>
        <taxon>Eukaryota</taxon>
        <taxon>Metazoa</taxon>
        <taxon>Ecdysozoa</taxon>
        <taxon>Nematoda</taxon>
        <taxon>Chromadorea</taxon>
        <taxon>Rhabditida</taxon>
        <taxon>Rhabditina</taxon>
        <taxon>Diplogasteromorpha</taxon>
        <taxon>Diplogasteroidea</taxon>
        <taxon>Neodiplogasteridae</taxon>
        <taxon>Pristionchus</taxon>
    </lineage>
</organism>
<gene>
    <name evidence="1" type="ORF">PMAYCL1PPCAC_11427</name>
</gene>
<comment type="caution">
    <text evidence="1">The sequence shown here is derived from an EMBL/GenBank/DDBJ whole genome shotgun (WGS) entry which is preliminary data.</text>
</comment>
<accession>A0AAN4ZMZ4</accession>
<reference evidence="2" key="1">
    <citation type="submission" date="2022-10" db="EMBL/GenBank/DDBJ databases">
        <title>Genome assembly of Pristionchus species.</title>
        <authorList>
            <person name="Yoshida K."/>
            <person name="Sommer R.J."/>
        </authorList>
    </citation>
    <scope>NUCLEOTIDE SEQUENCE [LARGE SCALE GENOMIC DNA]</scope>
    <source>
        <strain evidence="2">RS5460</strain>
    </source>
</reference>
<evidence type="ECO:0000313" key="1">
    <source>
        <dbReference type="EMBL" id="GMR41232.1"/>
    </source>
</evidence>
<dbReference type="Proteomes" id="UP001328107">
    <property type="component" value="Unassembled WGS sequence"/>
</dbReference>
<dbReference type="EMBL" id="BTRK01000003">
    <property type="protein sequence ID" value="GMR41232.1"/>
    <property type="molecule type" value="Genomic_DNA"/>
</dbReference>
<dbReference type="AlphaFoldDB" id="A0AAN4ZMZ4"/>
<proteinExistence type="predicted"/>
<feature type="non-terminal residue" evidence="1">
    <location>
        <position position="162"/>
    </location>
</feature>
<keyword evidence="2" id="KW-1185">Reference proteome</keyword>
<protein>
    <submittedName>
        <fullName evidence="1">Uncharacterized protein</fullName>
    </submittedName>
</protein>
<evidence type="ECO:0000313" key="2">
    <source>
        <dbReference type="Proteomes" id="UP001328107"/>
    </source>
</evidence>